<dbReference type="PANTHER" id="PTHR43267:SF1">
    <property type="entry name" value="TRNA THREONYLCARBAMOYLADENOSINE DEHYDRATASE"/>
    <property type="match status" value="1"/>
</dbReference>
<proteinExistence type="predicted"/>
<dbReference type="InterPro" id="IPR000594">
    <property type="entry name" value="ThiF_NAD_FAD-bd"/>
</dbReference>
<dbReference type="CDD" id="cd00755">
    <property type="entry name" value="YgdL_like"/>
    <property type="match status" value="1"/>
</dbReference>
<protein>
    <submittedName>
        <fullName evidence="2">tRNA threonylcarbamoyladenosine dehydratase</fullName>
    </submittedName>
</protein>
<dbReference type="Proteomes" id="UP001225316">
    <property type="component" value="Unassembled WGS sequence"/>
</dbReference>
<sequence>MSDYETRFGAIGRLYGTDGLARIRKAHVCVIGLGGVGSWVVEALARSGIGALTLVDMDEVCLSNVNRQVHALDGAVGRTKASVLAERVGQIAPECAVTVEEVFFTESTADRLLTPVYDYIIDAIDATRHKCMLIAEARQRGLKLITCGGAGGCIDPSRVRICDLARTINDPLLLQVRKRLRQQYGFPKFKRQKFKIDCVYSDELPVFPASDGSVSCEREAGEDYRLNCDTGFGSATYLTGTVGFFLAAEVIKRIALTESTDRDIL</sequence>
<dbReference type="Gene3D" id="3.40.50.720">
    <property type="entry name" value="NAD(P)-binding Rossmann-like Domain"/>
    <property type="match status" value="1"/>
</dbReference>
<dbReference type="EMBL" id="JARXHW010000045">
    <property type="protein sequence ID" value="MDQ8208920.1"/>
    <property type="molecule type" value="Genomic_DNA"/>
</dbReference>
<dbReference type="RefSeq" id="WP_308951650.1">
    <property type="nucleotide sequence ID" value="NZ_JARXHW010000045.1"/>
</dbReference>
<feature type="domain" description="THIF-type NAD/FAD binding fold" evidence="1">
    <location>
        <begin position="14"/>
        <end position="254"/>
    </location>
</feature>
<gene>
    <name evidence="2" type="ORF">QEH52_15435</name>
</gene>
<evidence type="ECO:0000313" key="2">
    <source>
        <dbReference type="EMBL" id="MDQ8208920.1"/>
    </source>
</evidence>
<dbReference type="InterPro" id="IPR035985">
    <property type="entry name" value="Ubiquitin-activating_enz"/>
</dbReference>
<dbReference type="InterPro" id="IPR045886">
    <property type="entry name" value="ThiF/MoeB/HesA"/>
</dbReference>
<dbReference type="PANTHER" id="PTHR43267">
    <property type="entry name" value="TRNA THREONYLCARBAMOYLADENOSINE DEHYDRATASE"/>
    <property type="match status" value="1"/>
</dbReference>
<evidence type="ECO:0000259" key="1">
    <source>
        <dbReference type="Pfam" id="PF00899"/>
    </source>
</evidence>
<evidence type="ECO:0000313" key="3">
    <source>
        <dbReference type="Proteomes" id="UP001225316"/>
    </source>
</evidence>
<keyword evidence="3" id="KW-1185">Reference proteome</keyword>
<accession>A0ABU1AXN3</accession>
<organism evidence="2 3">
    <name type="scientific">Thalassobacterium maritimum</name>
    <dbReference type="NCBI Taxonomy" id="3041265"/>
    <lineage>
        <taxon>Bacteria</taxon>
        <taxon>Pseudomonadati</taxon>
        <taxon>Verrucomicrobiota</taxon>
        <taxon>Opitutia</taxon>
        <taxon>Puniceicoccales</taxon>
        <taxon>Coraliomargaritaceae</taxon>
        <taxon>Thalassobacterium</taxon>
    </lineage>
</organism>
<reference evidence="2 3" key="1">
    <citation type="submission" date="2023-04" db="EMBL/GenBank/DDBJ databases">
        <title>A novel bacteria isolated from coastal sediment.</title>
        <authorList>
            <person name="Liu X.-J."/>
            <person name="Du Z.-J."/>
        </authorList>
    </citation>
    <scope>NUCLEOTIDE SEQUENCE [LARGE SCALE GENOMIC DNA]</scope>
    <source>
        <strain evidence="2 3">SDUM461003</strain>
    </source>
</reference>
<dbReference type="Pfam" id="PF00899">
    <property type="entry name" value="ThiF"/>
    <property type="match status" value="1"/>
</dbReference>
<dbReference type="SUPFAM" id="SSF69572">
    <property type="entry name" value="Activating enzymes of the ubiquitin-like proteins"/>
    <property type="match status" value="1"/>
</dbReference>
<name>A0ABU1AXN3_9BACT</name>
<comment type="caution">
    <text evidence="2">The sequence shown here is derived from an EMBL/GenBank/DDBJ whole genome shotgun (WGS) entry which is preliminary data.</text>
</comment>